<dbReference type="AlphaFoldDB" id="A0A1C0ANL8"/>
<evidence type="ECO:0000259" key="6">
    <source>
        <dbReference type="Pfam" id="PF13515"/>
    </source>
</evidence>
<sequence length="361" mass="39825">MSERTARRGWRSQVRRVSRWRSRLFMIVQISLAAGVSWWIAHDLLGHYAPFLSTVAAIICLGFSFGQRLGRVVEVAVGVTVGVFLGDLFVAMFGTGVWQIVLVVAVAMSLTTWLGARTLMVTQSAVQAAAVLTVLPGVDAGVSRWQDALVGCAVALVFATVAPTSPITRPRLIAAKVLHEAAFSVRAMVEALRRGDEEETEQILQRARATEQEMSKLLTATAEGTAVVRTSPFLRRHREEAFQVADLVVPLDRFIRNLRVLARRAAVATWRDEQVPEEYLELLTGLAQAIDECAAELFARRLPTAKLGMLRELGERSAHIPILPRLSPTVILAQARSMLVDLMELCGEDYTDARDRVPDMD</sequence>
<gene>
    <name evidence="7" type="ORF">BCR15_02465</name>
</gene>
<feature type="domain" description="Integral membrane bound transporter" evidence="6">
    <location>
        <begin position="37"/>
        <end position="158"/>
    </location>
</feature>
<evidence type="ECO:0000313" key="8">
    <source>
        <dbReference type="Proteomes" id="UP000093501"/>
    </source>
</evidence>
<evidence type="ECO:0000256" key="3">
    <source>
        <dbReference type="ARBA" id="ARBA00022989"/>
    </source>
</evidence>
<dbReference type="GO" id="GO:0016020">
    <property type="term" value="C:membrane"/>
    <property type="evidence" value="ECO:0007669"/>
    <property type="project" value="UniProtKB-SubCell"/>
</dbReference>
<dbReference type="EMBL" id="MBQD01000020">
    <property type="protein sequence ID" value="OCL34792.1"/>
    <property type="molecule type" value="Genomic_DNA"/>
</dbReference>
<dbReference type="Proteomes" id="UP000093501">
    <property type="component" value="Unassembled WGS sequence"/>
</dbReference>
<name>A0A1C0ANL8_9ACTN</name>
<evidence type="ECO:0000256" key="5">
    <source>
        <dbReference type="SAM" id="Phobius"/>
    </source>
</evidence>
<keyword evidence="3 5" id="KW-1133">Transmembrane helix</keyword>
<evidence type="ECO:0000256" key="4">
    <source>
        <dbReference type="ARBA" id="ARBA00023136"/>
    </source>
</evidence>
<reference evidence="8" key="1">
    <citation type="submission" date="2016-07" db="EMBL/GenBank/DDBJ databases">
        <authorList>
            <person name="Florea S."/>
            <person name="Webb J.S."/>
            <person name="Jaromczyk J."/>
            <person name="Schardl C.L."/>
        </authorList>
    </citation>
    <scope>NUCLEOTIDE SEQUENCE [LARGE SCALE GENOMIC DNA]</scope>
    <source>
        <strain evidence="8">IPBSL-7</strain>
    </source>
</reference>
<keyword evidence="2 5" id="KW-0812">Transmembrane</keyword>
<evidence type="ECO:0000256" key="1">
    <source>
        <dbReference type="ARBA" id="ARBA00004141"/>
    </source>
</evidence>
<keyword evidence="4 5" id="KW-0472">Membrane</keyword>
<accession>A0A1C0ANL8</accession>
<feature type="transmembrane region" description="Helical" evidence="5">
    <location>
        <begin position="20"/>
        <end position="41"/>
    </location>
</feature>
<feature type="transmembrane region" description="Helical" evidence="5">
    <location>
        <begin position="97"/>
        <end position="116"/>
    </location>
</feature>
<organism evidence="7 8">
    <name type="scientific">Tessaracoccus lapidicaptus</name>
    <dbReference type="NCBI Taxonomy" id="1427523"/>
    <lineage>
        <taxon>Bacteria</taxon>
        <taxon>Bacillati</taxon>
        <taxon>Actinomycetota</taxon>
        <taxon>Actinomycetes</taxon>
        <taxon>Propionibacteriales</taxon>
        <taxon>Propionibacteriaceae</taxon>
        <taxon>Tessaracoccus</taxon>
    </lineage>
</organism>
<comment type="caution">
    <text evidence="7">The sequence shown here is derived from an EMBL/GenBank/DDBJ whole genome shotgun (WGS) entry which is preliminary data.</text>
</comment>
<keyword evidence="8" id="KW-1185">Reference proteome</keyword>
<evidence type="ECO:0000256" key="2">
    <source>
        <dbReference type="ARBA" id="ARBA00022692"/>
    </source>
</evidence>
<evidence type="ECO:0000313" key="7">
    <source>
        <dbReference type="EMBL" id="OCL34792.1"/>
    </source>
</evidence>
<dbReference type="InterPro" id="IPR049453">
    <property type="entry name" value="Memb_transporter_dom"/>
</dbReference>
<feature type="transmembrane region" description="Helical" evidence="5">
    <location>
        <begin position="47"/>
        <end position="65"/>
    </location>
</feature>
<proteinExistence type="predicted"/>
<protein>
    <recommendedName>
        <fullName evidence="6">Integral membrane bound transporter domain-containing protein</fullName>
    </recommendedName>
</protein>
<dbReference type="Pfam" id="PF13515">
    <property type="entry name" value="FUSC_2"/>
    <property type="match status" value="1"/>
</dbReference>
<comment type="subcellular location">
    <subcellularLocation>
        <location evidence="1">Membrane</location>
        <topology evidence="1">Multi-pass membrane protein</topology>
    </subcellularLocation>
</comment>
<feature type="transmembrane region" description="Helical" evidence="5">
    <location>
        <begin position="72"/>
        <end position="91"/>
    </location>
</feature>